<dbReference type="GO" id="GO:0005829">
    <property type="term" value="C:cytosol"/>
    <property type="evidence" value="ECO:0007669"/>
    <property type="project" value="TreeGrafter"/>
</dbReference>
<evidence type="ECO:0000256" key="3">
    <source>
        <dbReference type="ARBA" id="ARBA00023002"/>
    </source>
</evidence>
<dbReference type="PANTHER" id="PTHR22893:SF135">
    <property type="entry name" value="NAD(P)H:FLAVIN OXIDOREDUCTASE SYE2"/>
    <property type="match status" value="1"/>
</dbReference>
<reference evidence="5 6" key="1">
    <citation type="submission" date="2019-09" db="EMBL/GenBank/DDBJ databases">
        <title>Whole genome sequence of Vibrio fortis.</title>
        <authorList>
            <person name="Das S.K."/>
        </authorList>
    </citation>
    <scope>NUCLEOTIDE SEQUENCE [LARGE SCALE GENOMIC DNA]</scope>
    <source>
        <strain evidence="5 6">AN60</strain>
    </source>
</reference>
<dbReference type="Pfam" id="PF00724">
    <property type="entry name" value="Oxidored_FMN"/>
    <property type="match status" value="1"/>
</dbReference>
<evidence type="ECO:0000259" key="4">
    <source>
        <dbReference type="Pfam" id="PF00724"/>
    </source>
</evidence>
<comment type="cofactor">
    <cofactor evidence="1">
        <name>FMN</name>
        <dbReference type="ChEBI" id="CHEBI:58210"/>
    </cofactor>
</comment>
<dbReference type="InterPro" id="IPR045247">
    <property type="entry name" value="Oye-like"/>
</dbReference>
<accession>A0A5N3QSZ8</accession>
<comment type="caution">
    <text evidence="5">The sequence shown here is derived from an EMBL/GenBank/DDBJ whole genome shotgun (WGS) entry which is preliminary data.</text>
</comment>
<dbReference type="AlphaFoldDB" id="A0A5N3QSZ8"/>
<dbReference type="SUPFAM" id="SSF51395">
    <property type="entry name" value="FMN-linked oxidoreductases"/>
    <property type="match status" value="1"/>
</dbReference>
<dbReference type="InterPro" id="IPR013785">
    <property type="entry name" value="Aldolase_TIM"/>
</dbReference>
<evidence type="ECO:0000313" key="6">
    <source>
        <dbReference type="Proteomes" id="UP000326789"/>
    </source>
</evidence>
<proteinExistence type="inferred from homology"/>
<keyword evidence="3" id="KW-0560">Oxidoreductase</keyword>
<dbReference type="PANTHER" id="PTHR22893">
    <property type="entry name" value="NADH OXIDOREDUCTASE-RELATED"/>
    <property type="match status" value="1"/>
</dbReference>
<comment type="similarity">
    <text evidence="2">Belongs to the NADH:flavin oxidoreductase/NADH oxidase family.</text>
</comment>
<dbReference type="NCBIfam" id="NF007899">
    <property type="entry name" value="PRK10605.1"/>
    <property type="match status" value="1"/>
</dbReference>
<dbReference type="Proteomes" id="UP000326789">
    <property type="component" value="Unassembled WGS sequence"/>
</dbReference>
<name>A0A5N3QSZ8_9VIBR</name>
<evidence type="ECO:0000313" key="5">
    <source>
        <dbReference type="EMBL" id="KAB0285326.1"/>
    </source>
</evidence>
<dbReference type="GO" id="GO:0010181">
    <property type="term" value="F:FMN binding"/>
    <property type="evidence" value="ECO:0007669"/>
    <property type="project" value="InterPro"/>
</dbReference>
<sequence length="377" mass="41927">MKFDSLFTETRLGSHKLRNRFVLPPLTRSRTTQPGNIPNDMMAEYYAQRADAGFIITEATQVEPRAQGYAWTPGLHTEMQVEGWKKVTQAVHEKGGTIFAQLWHVGRVSHTSFQPNGEAPIAPSAVKADAVKVFIETAPGEGALAEPSEPRALTTGEVTEIVQHFATAAKNAIRAGFDGVEIHGANGYLVNQFLSDKTNFRDDQYGGSLENRLRFLKEIIEAVSAEIGSQRIGVRFAPLFESTDEDRIYLGLVEDDPHHTYLSAVKMLEKFNIAYISIAEADWDNAPDLPEAFCRDLRDHFSGTIMYAGKYTPEKAKRMLDAGLGDIFGFGRKYIANPDLPERIKNDWPLNPVDAPSLFGGSQKGYTDYPFYNESNA</sequence>
<dbReference type="CDD" id="cd02933">
    <property type="entry name" value="OYE_like_FMN"/>
    <property type="match status" value="1"/>
</dbReference>
<protein>
    <submittedName>
        <fullName evidence="5">Alkene reductase</fullName>
    </submittedName>
</protein>
<organism evidence="5 6">
    <name type="scientific">Vibrio fortis</name>
    <dbReference type="NCBI Taxonomy" id="212667"/>
    <lineage>
        <taxon>Bacteria</taxon>
        <taxon>Pseudomonadati</taxon>
        <taxon>Pseudomonadota</taxon>
        <taxon>Gammaproteobacteria</taxon>
        <taxon>Vibrionales</taxon>
        <taxon>Vibrionaceae</taxon>
        <taxon>Vibrio</taxon>
    </lineage>
</organism>
<evidence type="ECO:0000256" key="2">
    <source>
        <dbReference type="ARBA" id="ARBA00005979"/>
    </source>
</evidence>
<dbReference type="FunFam" id="3.20.20.70:FF:000059">
    <property type="entry name" value="N-ethylmaleimide reductase, FMN-linked"/>
    <property type="match status" value="1"/>
</dbReference>
<dbReference type="InterPro" id="IPR001155">
    <property type="entry name" value="OxRdtase_FMN_N"/>
</dbReference>
<dbReference type="RefSeq" id="WP_150873038.1">
    <property type="nucleotide sequence ID" value="NZ_VWSE01000010.1"/>
</dbReference>
<dbReference type="Gene3D" id="3.20.20.70">
    <property type="entry name" value="Aldolase class I"/>
    <property type="match status" value="1"/>
</dbReference>
<dbReference type="GO" id="GO:0016628">
    <property type="term" value="F:oxidoreductase activity, acting on the CH-CH group of donors, NAD or NADP as acceptor"/>
    <property type="evidence" value="ECO:0007669"/>
    <property type="project" value="UniProtKB-ARBA"/>
</dbReference>
<dbReference type="EMBL" id="VWSE01000010">
    <property type="protein sequence ID" value="KAB0285326.1"/>
    <property type="molecule type" value="Genomic_DNA"/>
</dbReference>
<evidence type="ECO:0000256" key="1">
    <source>
        <dbReference type="ARBA" id="ARBA00001917"/>
    </source>
</evidence>
<feature type="domain" description="NADH:flavin oxidoreductase/NADH oxidase N-terminal" evidence="4">
    <location>
        <begin position="6"/>
        <end position="350"/>
    </location>
</feature>
<gene>
    <name evidence="5" type="ORF">F2P58_22650</name>
</gene>